<gene>
    <name evidence="4" type="ORF">EV678_3101</name>
</gene>
<comment type="similarity">
    <text evidence="1">Belongs to the bacterial secretin family.</text>
</comment>
<dbReference type="EMBL" id="SHKM01000003">
    <property type="protein sequence ID" value="RZT75914.1"/>
    <property type="molecule type" value="Genomic_DNA"/>
</dbReference>
<dbReference type="InterPro" id="IPR013358">
    <property type="entry name" value="Pilus_biogenesis_MshL"/>
</dbReference>
<name>A0ABY0IL54_9RHOO</name>
<dbReference type="InterPro" id="IPR004846">
    <property type="entry name" value="T2SS/T3SS_dom"/>
</dbReference>
<sequence>MKPAHYGPRPDGLPSLPKHFPVRALLAALSLGLLGACASPVAKDPSKAHLQADSAPVVSGAIPAPVMQTAALPKPRIAPRTETYSVVVNNVKVQELLFALARDAKLNVDIHPGISGTVTLNAIDQTLPQILNRLAKQVDMRFELDGPNLAVMPDTPYLRNYKIDYVNMTRDTAGTVSVTTQIATAGAGASTTGTTTVPGTAGSGNSSVTRIENKAQHHFWDNLIQNIKDILRETDKVMPEGSSETVTEVAATQTTTGTGTPPAAGSRTSAPATSLAGSANPATLQNSGAMVVRRTTFREAASVMAHPETGIVTVRATSRQHEKIQEYVDQVMGSARRQVLIEATIAEVRLDQNYQQGINWSRITGGAAGFTLTQTLGGAVAGIIASGSNFEIGYKNSTSGGGFTSALRLLETFGTVKVLSSPKISVLNNQTAVIKVVDNHVYFTIKADTSQNQVNTVTTYTTTLNSVPVGFVMNVTAQISGDDTVLLNIRPSISRVVDEIPDPNPALKKGINGLADSIESKVPVIRTREMESVLRVENGNIAVMGGLMEEMLQNRADSVPGLSRLPVAGGLFSAKDDSLQKTELVIFLRPVIIREASIGGDYANLRDALPTKDFFANNPGPQQQMAPSGMEPRP</sequence>
<protein>
    <submittedName>
        <fullName evidence="4">General secretion pathway protein D</fullName>
    </submittedName>
</protein>
<dbReference type="Gene3D" id="3.55.50.30">
    <property type="match status" value="1"/>
</dbReference>
<feature type="compositionally biased region" description="Low complexity" evidence="2">
    <location>
        <begin position="250"/>
        <end position="264"/>
    </location>
</feature>
<evidence type="ECO:0000256" key="2">
    <source>
        <dbReference type="SAM" id="MobiDB-lite"/>
    </source>
</evidence>
<keyword evidence="5" id="KW-1185">Reference proteome</keyword>
<comment type="caution">
    <text evidence="4">The sequence shown here is derived from an EMBL/GenBank/DDBJ whole genome shotgun (WGS) entry which is preliminary data.</text>
</comment>
<feature type="region of interest" description="Disordered" evidence="2">
    <location>
        <begin position="250"/>
        <end position="281"/>
    </location>
</feature>
<feature type="domain" description="Type II/III secretion system secretin-like" evidence="3">
    <location>
        <begin position="410"/>
        <end position="594"/>
    </location>
</feature>
<feature type="compositionally biased region" description="Polar residues" evidence="2">
    <location>
        <begin position="266"/>
        <end position="281"/>
    </location>
</feature>
<proteinExistence type="inferred from homology"/>
<dbReference type="RefSeq" id="WP_014236491.1">
    <property type="nucleotide sequence ID" value="NZ_SHKM01000003.1"/>
</dbReference>
<evidence type="ECO:0000313" key="5">
    <source>
        <dbReference type="Proteomes" id="UP000292136"/>
    </source>
</evidence>
<dbReference type="Proteomes" id="UP000292136">
    <property type="component" value="Unassembled WGS sequence"/>
</dbReference>
<reference evidence="4 5" key="1">
    <citation type="submission" date="2019-02" db="EMBL/GenBank/DDBJ databases">
        <title>Genomic Encyclopedia of Type Strains, Phase IV (KMG-IV): sequencing the most valuable type-strain genomes for metagenomic binning, comparative biology and taxonomic classification.</title>
        <authorList>
            <person name="Goeker M."/>
        </authorList>
    </citation>
    <scope>NUCLEOTIDE SEQUENCE [LARGE SCALE GENOMIC DNA]</scope>
    <source>
        <strain evidence="4 5">DSM 21223</strain>
    </source>
</reference>
<dbReference type="Pfam" id="PF00263">
    <property type="entry name" value="Secretin"/>
    <property type="match status" value="1"/>
</dbReference>
<dbReference type="NCBIfam" id="TIGR02519">
    <property type="entry name" value="pilus_MshL"/>
    <property type="match status" value="1"/>
</dbReference>
<accession>A0ABY0IL54</accession>
<dbReference type="InterPro" id="IPR050810">
    <property type="entry name" value="Bact_Secretion_Sys_Channel"/>
</dbReference>
<evidence type="ECO:0000259" key="3">
    <source>
        <dbReference type="Pfam" id="PF00263"/>
    </source>
</evidence>
<evidence type="ECO:0000313" key="4">
    <source>
        <dbReference type="EMBL" id="RZT75914.1"/>
    </source>
</evidence>
<organism evidence="4 5">
    <name type="scientific">Azospira oryzae</name>
    <dbReference type="NCBI Taxonomy" id="146939"/>
    <lineage>
        <taxon>Bacteria</taxon>
        <taxon>Pseudomonadati</taxon>
        <taxon>Pseudomonadota</taxon>
        <taxon>Betaproteobacteria</taxon>
        <taxon>Rhodocyclales</taxon>
        <taxon>Rhodocyclaceae</taxon>
        <taxon>Azospira</taxon>
    </lineage>
</organism>
<dbReference type="PANTHER" id="PTHR30332">
    <property type="entry name" value="PROBABLE GENERAL SECRETION PATHWAY PROTEIN D"/>
    <property type="match status" value="1"/>
</dbReference>
<feature type="region of interest" description="Disordered" evidence="2">
    <location>
        <begin position="613"/>
        <end position="634"/>
    </location>
</feature>
<dbReference type="PANTHER" id="PTHR30332:SF17">
    <property type="entry name" value="TYPE IV PILIATION SYSTEM PROTEIN DR_0774-RELATED"/>
    <property type="match status" value="1"/>
</dbReference>
<dbReference type="PRINTS" id="PR00811">
    <property type="entry name" value="BCTERIALGSPD"/>
</dbReference>
<evidence type="ECO:0000256" key="1">
    <source>
        <dbReference type="RuleBase" id="RU004003"/>
    </source>
</evidence>
<dbReference type="InterPro" id="IPR001775">
    <property type="entry name" value="GspD/PilQ"/>
</dbReference>